<reference evidence="1" key="1">
    <citation type="submission" date="2023-11" db="EMBL/GenBank/DDBJ databases">
        <authorList>
            <person name="Poullet M."/>
        </authorList>
    </citation>
    <scope>NUCLEOTIDE SEQUENCE</scope>
    <source>
        <strain evidence="1">E1834</strain>
    </source>
</reference>
<dbReference type="EMBL" id="CAVMJV010000047">
    <property type="protein sequence ID" value="CAK5082619.1"/>
    <property type="molecule type" value="Genomic_DNA"/>
</dbReference>
<dbReference type="Proteomes" id="UP001497535">
    <property type="component" value="Unassembled WGS sequence"/>
</dbReference>
<comment type="caution">
    <text evidence="1">The sequence shown here is derived from an EMBL/GenBank/DDBJ whole genome shotgun (WGS) entry which is preliminary data.</text>
</comment>
<keyword evidence="2" id="KW-1185">Reference proteome</keyword>
<organism evidence="1 2">
    <name type="scientific">Meloidogyne enterolobii</name>
    <name type="common">Root-knot nematode worm</name>
    <name type="synonym">Meloidogyne mayaguensis</name>
    <dbReference type="NCBI Taxonomy" id="390850"/>
    <lineage>
        <taxon>Eukaryota</taxon>
        <taxon>Metazoa</taxon>
        <taxon>Ecdysozoa</taxon>
        <taxon>Nematoda</taxon>
        <taxon>Chromadorea</taxon>
        <taxon>Rhabditida</taxon>
        <taxon>Tylenchina</taxon>
        <taxon>Tylenchomorpha</taxon>
        <taxon>Tylenchoidea</taxon>
        <taxon>Meloidogynidae</taxon>
        <taxon>Meloidogyninae</taxon>
        <taxon>Meloidogyne</taxon>
    </lineage>
</organism>
<protein>
    <submittedName>
        <fullName evidence="1">Uncharacterized protein</fullName>
    </submittedName>
</protein>
<evidence type="ECO:0000313" key="2">
    <source>
        <dbReference type="Proteomes" id="UP001497535"/>
    </source>
</evidence>
<proteinExistence type="predicted"/>
<sequence>MLKMLKLVRNFWQVKIKILIQALNFTFDLYLVEDGKFGSVDESGRWDGLVGELVIGRAEMAIGPISILAERENDIDFTVPFYDLVGLSILIKRSEVETSLFKFLKVLELPVWTCIFGAYIFTSVLLWLFDRFSPYSYTNNKDKYASETEKREFTLKECLWFCMTSLTPQGLDDLAKQYKIEYAPLKGGATETYFRRMAEIEEQFYKLVNYFPLLYFTHICSIWKQMSLNESLDSRDRSKLAVWDYPVSDKFTNMWRFMQGYTLLIKKHSIIAESRLPQTVDDAIDRVLNSERGFAFIVIHFMIQLMNIYL</sequence>
<accession>A0ACB0ZVM7</accession>
<gene>
    <name evidence="1" type="ORF">MENTE1834_LOCUS29910</name>
</gene>
<name>A0ACB0ZVM7_MELEN</name>
<evidence type="ECO:0000313" key="1">
    <source>
        <dbReference type="EMBL" id="CAK5082619.1"/>
    </source>
</evidence>